<reference evidence="2" key="1">
    <citation type="submission" date="2020-01" db="EMBL/GenBank/DDBJ databases">
        <authorList>
            <consortium name="DOE Joint Genome Institute"/>
            <person name="Haridas S."/>
            <person name="Albert R."/>
            <person name="Binder M."/>
            <person name="Bloem J."/>
            <person name="Labutti K."/>
            <person name="Salamov A."/>
            <person name="Andreopoulos B."/>
            <person name="Baker S.E."/>
            <person name="Barry K."/>
            <person name="Bills G."/>
            <person name="Bluhm B.H."/>
            <person name="Cannon C."/>
            <person name="Castanera R."/>
            <person name="Culley D.E."/>
            <person name="Daum C."/>
            <person name="Ezra D."/>
            <person name="Gonzalez J.B."/>
            <person name="Henrissat B."/>
            <person name="Kuo A."/>
            <person name="Liang C."/>
            <person name="Lipzen A."/>
            <person name="Lutzoni F."/>
            <person name="Magnuson J."/>
            <person name="Mondo S."/>
            <person name="Nolan M."/>
            <person name="Ohm R."/>
            <person name="Pangilinan J."/>
            <person name="Park H.-J."/>
            <person name="Ramirez L."/>
            <person name="Alfaro M."/>
            <person name="Sun H."/>
            <person name="Tritt A."/>
            <person name="Yoshinaga Y."/>
            <person name="Zwiers L.-H."/>
            <person name="Turgeon B.G."/>
            <person name="Goodwin S.B."/>
            <person name="Spatafora J.W."/>
            <person name="Crous P.W."/>
            <person name="Grigoriev I.V."/>
        </authorList>
    </citation>
    <scope>NUCLEOTIDE SEQUENCE</scope>
    <source>
        <strain evidence="2">IPT5</strain>
    </source>
</reference>
<evidence type="ECO:0000313" key="3">
    <source>
        <dbReference type="Proteomes" id="UP000799423"/>
    </source>
</evidence>
<dbReference type="Proteomes" id="UP000799423">
    <property type="component" value="Unassembled WGS sequence"/>
</dbReference>
<protein>
    <submittedName>
        <fullName evidence="2">Uncharacterized protein</fullName>
    </submittedName>
</protein>
<dbReference type="AlphaFoldDB" id="A0A6A7BIV8"/>
<feature type="region of interest" description="Disordered" evidence="1">
    <location>
        <begin position="76"/>
        <end position="96"/>
    </location>
</feature>
<sequence>MGRWHPARFDIPFAHGAQPGVEGCTRMLARRPHNSGPRCPRGASPMRPAHARPNVGAQSLGRMAARIAQHTPGVAGKLGLRNKQGPSPASCGRPRLHRTHRPCRVRTSPYFSSSTRCRPAPVPAALCSICALYLAALLYTISSGLLSYAAPFVSAIPKLRYLLVGAVSLQEPESHFMHACASAV</sequence>
<feature type="region of interest" description="Disordered" evidence="1">
    <location>
        <begin position="32"/>
        <end position="52"/>
    </location>
</feature>
<dbReference type="EMBL" id="MU006293">
    <property type="protein sequence ID" value="KAF2854038.1"/>
    <property type="molecule type" value="Genomic_DNA"/>
</dbReference>
<proteinExistence type="predicted"/>
<accession>A0A6A7BIV8</accession>
<organism evidence="2 3">
    <name type="scientific">Plenodomus tracheiphilus IPT5</name>
    <dbReference type="NCBI Taxonomy" id="1408161"/>
    <lineage>
        <taxon>Eukaryota</taxon>
        <taxon>Fungi</taxon>
        <taxon>Dikarya</taxon>
        <taxon>Ascomycota</taxon>
        <taxon>Pezizomycotina</taxon>
        <taxon>Dothideomycetes</taxon>
        <taxon>Pleosporomycetidae</taxon>
        <taxon>Pleosporales</taxon>
        <taxon>Pleosporineae</taxon>
        <taxon>Leptosphaeriaceae</taxon>
        <taxon>Plenodomus</taxon>
    </lineage>
</organism>
<evidence type="ECO:0000313" key="2">
    <source>
        <dbReference type="EMBL" id="KAF2854038.1"/>
    </source>
</evidence>
<keyword evidence="3" id="KW-1185">Reference proteome</keyword>
<dbReference type="OrthoDB" id="10590006at2759"/>
<evidence type="ECO:0000256" key="1">
    <source>
        <dbReference type="SAM" id="MobiDB-lite"/>
    </source>
</evidence>
<name>A0A6A7BIV8_9PLEO</name>
<gene>
    <name evidence="2" type="ORF">T440DRAFT_266624</name>
</gene>